<dbReference type="Gramene" id="ORUFI10G17930.1">
    <property type="protein sequence ID" value="ORUFI10G17930.1"/>
    <property type="gene ID" value="ORUFI10G17930"/>
</dbReference>
<evidence type="ECO:0000313" key="3">
    <source>
        <dbReference type="Proteomes" id="UP000008022"/>
    </source>
</evidence>
<feature type="compositionally biased region" description="Basic and acidic residues" evidence="1">
    <location>
        <begin position="183"/>
        <end position="204"/>
    </location>
</feature>
<sequence>MAVALVGEGDGGGRRWSGGEGVDTGGWGMEAAVAGSTYQNPVEAGSSGDCWVGVGRRRGQIRAAVKIVVVVVAATAAMAARSCPPKPTAAAPEGGDGQICCRPSRRRLPSCRIWRRGGRHRLPSLSRASRSGGGKALPPSTPLHLHAVRRHHASLPAPPLSPLPDLTRWRRRPCQAGAGAAATRREMEKGRENSREMEKEREKTTLSLLSVGPARRRNISSGSAWEVPEKEAPEYWLSVLQYLYMKLVCVPSCRAVHI</sequence>
<evidence type="ECO:0000313" key="2">
    <source>
        <dbReference type="EnsemblPlants" id="ORUFI10G17930.1"/>
    </source>
</evidence>
<dbReference type="OMA" id="EAPEYWL"/>
<name>A0A0E0R1T7_ORYRU</name>
<evidence type="ECO:0000256" key="1">
    <source>
        <dbReference type="SAM" id="MobiDB-lite"/>
    </source>
</evidence>
<dbReference type="HOGENOM" id="CLU_113896_0_0_1"/>
<accession>A0A0E0R1T7</accession>
<organism evidence="2 3">
    <name type="scientific">Oryza rufipogon</name>
    <name type="common">Brownbeard rice</name>
    <name type="synonym">Asian wild rice</name>
    <dbReference type="NCBI Taxonomy" id="4529"/>
    <lineage>
        <taxon>Eukaryota</taxon>
        <taxon>Viridiplantae</taxon>
        <taxon>Streptophyta</taxon>
        <taxon>Embryophyta</taxon>
        <taxon>Tracheophyta</taxon>
        <taxon>Spermatophyta</taxon>
        <taxon>Magnoliopsida</taxon>
        <taxon>Liliopsida</taxon>
        <taxon>Poales</taxon>
        <taxon>Poaceae</taxon>
        <taxon>BOP clade</taxon>
        <taxon>Oryzoideae</taxon>
        <taxon>Oryzeae</taxon>
        <taxon>Oryzinae</taxon>
        <taxon>Oryza</taxon>
    </lineage>
</organism>
<protein>
    <submittedName>
        <fullName evidence="2">Uncharacterized protein</fullName>
    </submittedName>
</protein>
<keyword evidence="3" id="KW-1185">Reference proteome</keyword>
<dbReference type="Proteomes" id="UP000008022">
    <property type="component" value="Unassembled WGS sequence"/>
</dbReference>
<feature type="region of interest" description="Disordered" evidence="1">
    <location>
        <begin position="174"/>
        <end position="204"/>
    </location>
</feature>
<reference evidence="3" key="1">
    <citation type="submission" date="2013-06" db="EMBL/GenBank/DDBJ databases">
        <authorList>
            <person name="Zhao Q."/>
        </authorList>
    </citation>
    <scope>NUCLEOTIDE SEQUENCE</scope>
    <source>
        <strain evidence="3">cv. W1943</strain>
    </source>
</reference>
<reference evidence="2" key="2">
    <citation type="submission" date="2015-06" db="UniProtKB">
        <authorList>
            <consortium name="EnsemblPlants"/>
        </authorList>
    </citation>
    <scope>IDENTIFICATION</scope>
</reference>
<proteinExistence type="predicted"/>
<dbReference type="EnsemblPlants" id="ORUFI10G17930.1">
    <property type="protein sequence ID" value="ORUFI10G17930.1"/>
    <property type="gene ID" value="ORUFI10G17930"/>
</dbReference>
<dbReference type="AlphaFoldDB" id="A0A0E0R1T7"/>
<feature type="region of interest" description="Disordered" evidence="1">
    <location>
        <begin position="122"/>
        <end position="142"/>
    </location>
</feature>